<dbReference type="EMBL" id="QJKJ01005381">
    <property type="protein sequence ID" value="RDX90518.1"/>
    <property type="molecule type" value="Genomic_DNA"/>
</dbReference>
<comment type="caution">
    <text evidence="2">The sequence shown here is derived from an EMBL/GenBank/DDBJ whole genome shotgun (WGS) entry which is preliminary data.</text>
</comment>
<reference evidence="2" key="1">
    <citation type="submission" date="2018-05" db="EMBL/GenBank/DDBJ databases">
        <title>Draft genome of Mucuna pruriens seed.</title>
        <authorList>
            <person name="Nnadi N.E."/>
            <person name="Vos R."/>
            <person name="Hasami M.H."/>
            <person name="Devisetty U.K."/>
            <person name="Aguiy J.C."/>
        </authorList>
    </citation>
    <scope>NUCLEOTIDE SEQUENCE [LARGE SCALE GENOMIC DNA]</scope>
    <source>
        <strain evidence="2">JCA_2017</strain>
    </source>
</reference>
<dbReference type="InterPro" id="IPR013103">
    <property type="entry name" value="RVT_2"/>
</dbReference>
<proteinExistence type="predicted"/>
<dbReference type="AlphaFoldDB" id="A0A371GIY4"/>
<sequence>MNTARIIFSLAAYFVHGDLNEVHDIVDKPKEKRTGGCKWIYNVKKCKFDGTLYRYRERWVAKKYTQTYDIDYEETFFLVAKMNTVRIIFSLAAYFVHGDLNEVYMEIPPGFESHGDRNKVCKLKKVFYGLKQSP</sequence>
<keyword evidence="3" id="KW-1185">Reference proteome</keyword>
<organism evidence="2 3">
    <name type="scientific">Mucuna pruriens</name>
    <name type="common">Velvet bean</name>
    <name type="synonym">Dolichos pruriens</name>
    <dbReference type="NCBI Taxonomy" id="157652"/>
    <lineage>
        <taxon>Eukaryota</taxon>
        <taxon>Viridiplantae</taxon>
        <taxon>Streptophyta</taxon>
        <taxon>Embryophyta</taxon>
        <taxon>Tracheophyta</taxon>
        <taxon>Spermatophyta</taxon>
        <taxon>Magnoliopsida</taxon>
        <taxon>eudicotyledons</taxon>
        <taxon>Gunneridae</taxon>
        <taxon>Pentapetalae</taxon>
        <taxon>rosids</taxon>
        <taxon>fabids</taxon>
        <taxon>Fabales</taxon>
        <taxon>Fabaceae</taxon>
        <taxon>Papilionoideae</taxon>
        <taxon>50 kb inversion clade</taxon>
        <taxon>NPAAA clade</taxon>
        <taxon>indigoferoid/millettioid clade</taxon>
        <taxon>Phaseoleae</taxon>
        <taxon>Mucuna</taxon>
    </lineage>
</organism>
<dbReference type="OrthoDB" id="1747567at2759"/>
<evidence type="ECO:0000313" key="3">
    <source>
        <dbReference type="Proteomes" id="UP000257109"/>
    </source>
</evidence>
<feature type="non-terminal residue" evidence="2">
    <location>
        <position position="1"/>
    </location>
</feature>
<feature type="domain" description="Reverse transcriptase Ty1/copia-type" evidence="1">
    <location>
        <begin position="20"/>
        <end position="134"/>
    </location>
</feature>
<evidence type="ECO:0000259" key="1">
    <source>
        <dbReference type="Pfam" id="PF07727"/>
    </source>
</evidence>
<dbReference type="Proteomes" id="UP000257109">
    <property type="component" value="Unassembled WGS sequence"/>
</dbReference>
<dbReference type="STRING" id="157652.A0A371GIY4"/>
<gene>
    <name evidence="2" type="ORF">CR513_27603</name>
</gene>
<dbReference type="Pfam" id="PF07727">
    <property type="entry name" value="RVT_2"/>
    <property type="match status" value="1"/>
</dbReference>
<evidence type="ECO:0000313" key="2">
    <source>
        <dbReference type="EMBL" id="RDX90518.1"/>
    </source>
</evidence>
<name>A0A371GIY4_MUCPR</name>
<accession>A0A371GIY4</accession>
<protein>
    <recommendedName>
        <fullName evidence="1">Reverse transcriptase Ty1/copia-type domain-containing protein</fullName>
    </recommendedName>
</protein>